<dbReference type="GO" id="GO:0016491">
    <property type="term" value="F:oxidoreductase activity"/>
    <property type="evidence" value="ECO:0007669"/>
    <property type="project" value="TreeGrafter"/>
</dbReference>
<reference evidence="2 3" key="1">
    <citation type="submission" date="2018-05" db="EMBL/GenBank/DDBJ databases">
        <title>Genome sequencing and assembly of the regulated plant pathogen Lachnellula willkommii and related sister species for the development of diagnostic species identification markers.</title>
        <authorList>
            <person name="Giroux E."/>
            <person name="Bilodeau G."/>
        </authorList>
    </citation>
    <scope>NUCLEOTIDE SEQUENCE [LARGE SCALE GENOMIC DNA]</scope>
    <source>
        <strain evidence="2 3">CBS 160.35</strain>
    </source>
</reference>
<evidence type="ECO:0000313" key="2">
    <source>
        <dbReference type="EMBL" id="TVY44275.1"/>
    </source>
</evidence>
<proteinExistence type="inferred from homology"/>
<dbReference type="Pfam" id="PF00106">
    <property type="entry name" value="adh_short"/>
    <property type="match status" value="1"/>
</dbReference>
<dbReference type="Gene3D" id="3.40.50.720">
    <property type="entry name" value="NAD(P)-binding Rossmann-like Domain"/>
    <property type="match status" value="1"/>
</dbReference>
<dbReference type="Proteomes" id="UP000443090">
    <property type="component" value="Unassembled WGS sequence"/>
</dbReference>
<dbReference type="EMBL" id="QGMI01000240">
    <property type="protein sequence ID" value="TVY44275.1"/>
    <property type="molecule type" value="Genomic_DNA"/>
</dbReference>
<evidence type="ECO:0000256" key="1">
    <source>
        <dbReference type="ARBA" id="ARBA00006484"/>
    </source>
</evidence>
<dbReference type="InterPro" id="IPR051468">
    <property type="entry name" value="Fungal_SecMetab_SDRs"/>
</dbReference>
<accession>A0A8H8RYB8</accession>
<gene>
    <name evidence="2" type="primary">aflD_6</name>
    <name evidence="2" type="ORF">LOCC1_G004416</name>
</gene>
<dbReference type="AlphaFoldDB" id="A0A8H8RYB8"/>
<evidence type="ECO:0000313" key="3">
    <source>
        <dbReference type="Proteomes" id="UP000443090"/>
    </source>
</evidence>
<dbReference type="OrthoDB" id="9876299at2759"/>
<name>A0A8H8RYB8_9HELO</name>
<sequence length="266" mass="29058">MAPTIVLITGANRGIGKGLLELYLLKPNHLVIAANRDPEDPTSKALAELPTANGTSLLVVKNDATVPTDAAAMVKLLASKDIDHIDIVIANAGVAYIWPKVSEMKTEDMQRHIVPNVYGNVWLYQAVLPLLKRGEKKMWVSIGSSAAYLTVVSTRRFRSFKDAHSLKCLATNMLPIPNAAYGPTKLVLHYLTKAMHIEEPELTAFPIDPGWVQTELGNRGAHAFGVKEATVTIEDSVNGMIKVIDVATRDTHGGKLWEYNGSQVPW</sequence>
<dbReference type="PANTHER" id="PTHR43544">
    <property type="entry name" value="SHORT-CHAIN DEHYDROGENASE/REDUCTASE"/>
    <property type="match status" value="1"/>
</dbReference>
<protein>
    <submittedName>
        <fullName evidence="2">Norsolorinic acid ketoreductase</fullName>
    </submittedName>
</protein>
<dbReference type="SUPFAM" id="SSF51735">
    <property type="entry name" value="NAD(P)-binding Rossmann-fold domains"/>
    <property type="match status" value="1"/>
</dbReference>
<dbReference type="InterPro" id="IPR036291">
    <property type="entry name" value="NAD(P)-bd_dom_sf"/>
</dbReference>
<comment type="similarity">
    <text evidence="1">Belongs to the short-chain dehydrogenases/reductases (SDR) family.</text>
</comment>
<organism evidence="2 3">
    <name type="scientific">Lachnellula occidentalis</name>
    <dbReference type="NCBI Taxonomy" id="215460"/>
    <lineage>
        <taxon>Eukaryota</taxon>
        <taxon>Fungi</taxon>
        <taxon>Dikarya</taxon>
        <taxon>Ascomycota</taxon>
        <taxon>Pezizomycotina</taxon>
        <taxon>Leotiomycetes</taxon>
        <taxon>Helotiales</taxon>
        <taxon>Lachnaceae</taxon>
        <taxon>Lachnellula</taxon>
    </lineage>
</organism>
<dbReference type="InterPro" id="IPR002347">
    <property type="entry name" value="SDR_fam"/>
</dbReference>
<dbReference type="GO" id="GO:0005737">
    <property type="term" value="C:cytoplasm"/>
    <property type="evidence" value="ECO:0007669"/>
    <property type="project" value="TreeGrafter"/>
</dbReference>
<keyword evidence="3" id="KW-1185">Reference proteome</keyword>
<comment type="caution">
    <text evidence="2">The sequence shown here is derived from an EMBL/GenBank/DDBJ whole genome shotgun (WGS) entry which is preliminary data.</text>
</comment>
<dbReference type="PANTHER" id="PTHR43544:SF26">
    <property type="entry name" value="SHORT CHAIN DEHYDROGENASE_REDUCTASE FAMILY OXIDOREDUCTASE (JCVI)"/>
    <property type="match status" value="1"/>
</dbReference>
<dbReference type="PRINTS" id="PR00081">
    <property type="entry name" value="GDHRDH"/>
</dbReference>